<feature type="active site" description="For N-terminal protease activity" evidence="68">
    <location>
        <position position="69"/>
    </location>
</feature>
<evidence type="ECO:0000256" key="48">
    <source>
        <dbReference type="ARBA" id="ARBA00034097"/>
    </source>
</evidence>
<dbReference type="PROSITE" id="PS00531">
    <property type="entry name" value="RNASE_T2_2"/>
    <property type="match status" value="1"/>
</dbReference>
<keyword evidence="26 68" id="KW-0788">Thiol protease</keyword>
<evidence type="ECO:0000313" key="77">
    <source>
        <dbReference type="EMBL" id="AAV98354.1"/>
    </source>
</evidence>
<dbReference type="InterPro" id="IPR008751">
    <property type="entry name" value="Peptidase_C53"/>
</dbReference>
<dbReference type="Gene3D" id="3.40.50.300">
    <property type="entry name" value="P-loop containing nucleotide triphosphate hydrolases"/>
    <property type="match status" value="2"/>
</dbReference>
<evidence type="ECO:0000256" key="29">
    <source>
        <dbReference type="ARBA" id="ARBA00022844"/>
    </source>
</evidence>
<evidence type="ECO:0000256" key="35">
    <source>
        <dbReference type="ARBA" id="ARBA00023050"/>
    </source>
</evidence>
<dbReference type="Pfam" id="PF00271">
    <property type="entry name" value="Helicase_C"/>
    <property type="match status" value="1"/>
</dbReference>
<evidence type="ECO:0000259" key="71">
    <source>
        <dbReference type="PROSITE" id="PS50507"/>
    </source>
</evidence>
<dbReference type="GO" id="GO:0003724">
    <property type="term" value="F:RNA helicase activity"/>
    <property type="evidence" value="ECO:0007669"/>
    <property type="project" value="UniProtKB-EC"/>
</dbReference>
<comment type="subunit">
    <text evidence="62">Interacts with host OS9.</text>
</comment>
<evidence type="ECO:0000256" key="1">
    <source>
        <dbReference type="ARBA" id="ARBA00001160"/>
    </source>
</evidence>
<keyword evidence="23 67" id="KW-0378">Hydrolase</keyword>
<dbReference type="Gene3D" id="3.90.730.10">
    <property type="entry name" value="Ribonuclease T2-like"/>
    <property type="match status" value="1"/>
</dbReference>
<evidence type="ECO:0000256" key="27">
    <source>
        <dbReference type="ARBA" id="ARBA00022825"/>
    </source>
</evidence>
<dbReference type="InterPro" id="IPR022120">
    <property type="entry name" value="NS2"/>
</dbReference>
<dbReference type="GO" id="GO:0019082">
    <property type="term" value="P:viral protein processing"/>
    <property type="evidence" value="ECO:0007669"/>
    <property type="project" value="UniProtKB-UniRule"/>
</dbReference>
<comment type="function">
    <text evidence="52">Multifunctional protein that contains an N-terminal protease and a C-terminal helicase, playing essential roles in viral polyprotein processing and viral genome replication. The chymotrypsin-like serine protease activity utilizes NS4A as an essential cofactor and catalyzes the cleavage of the polyprotein leading to the release of NS4A, NS4B, NS5A, and NS5B. Plays a role in the inhibition of host NF-kappa-B activation by interacting with and inhibiting host TRAF6. Interacts with NS5B to enhance RNA-dependent RNA polymerase activity.</text>
</comment>
<comment type="function">
    <text evidence="53">Regulates viral RNA replication by interacting with the 3'-untranslated region of viral RNA in a dose-dependent manner. At small concentrations promotes viral synthesis by interacting with the polymerase NS5B while at large concentrations, inhibits replication.</text>
</comment>
<comment type="subunit">
    <text evidence="60">Interacts with RNA-directed RNA polymerase. Interacts with host RSAD2; this interaction inhibits viral replication.</text>
</comment>
<keyword evidence="34" id="KW-1182">Viral ion channel</keyword>
<dbReference type="InterPro" id="IPR000280">
    <property type="entry name" value="Pestivirus_NS3_S31"/>
</dbReference>
<evidence type="ECO:0000256" key="59">
    <source>
        <dbReference type="ARBA" id="ARBA00063660"/>
    </source>
</evidence>
<feature type="compositionally biased region" description="Basic and acidic residues" evidence="69">
    <location>
        <begin position="176"/>
        <end position="185"/>
    </location>
</feature>
<evidence type="ECO:0000256" key="67">
    <source>
        <dbReference type="PROSITE-ProRule" id="PRU00868"/>
    </source>
</evidence>
<dbReference type="PROSITE" id="PS51692">
    <property type="entry name" value="PESTIVIRUS_NS2_PRO"/>
    <property type="match status" value="1"/>
</dbReference>
<evidence type="ECO:0000259" key="74">
    <source>
        <dbReference type="PROSITE" id="PS51535"/>
    </source>
</evidence>
<evidence type="ECO:0000256" key="65">
    <source>
        <dbReference type="ARBA" id="ARBA00093354"/>
    </source>
</evidence>
<keyword evidence="28" id="KW-0067">ATP-binding</keyword>
<dbReference type="SMART" id="SM00487">
    <property type="entry name" value="DEXDc"/>
    <property type="match status" value="1"/>
</dbReference>
<evidence type="ECO:0000256" key="21">
    <source>
        <dbReference type="ARBA" id="ARBA00022722"/>
    </source>
</evidence>
<evidence type="ECO:0000256" key="58">
    <source>
        <dbReference type="ARBA" id="ARBA00062832"/>
    </source>
</evidence>
<comment type="function">
    <text evidence="51">Autoprotease that associates with the host chaperone JIV and cleaves the NS2-3 protein between NS2 and NS3. Also plays a role in the formation of infectious particles.</text>
</comment>
<feature type="domain" description="Helicase C-terminal" evidence="73">
    <location>
        <begin position="1978"/>
        <end position="2179"/>
    </location>
</feature>
<dbReference type="InterPro" id="IPR027417">
    <property type="entry name" value="P-loop_NTPase"/>
</dbReference>
<dbReference type="PROSITE" id="PS51192">
    <property type="entry name" value="HELICASE_ATP_BIND_1"/>
    <property type="match status" value="1"/>
</dbReference>
<dbReference type="FunFam" id="3.30.70.270:FF:000083">
    <property type="entry name" value="Genome polyprotein"/>
    <property type="match status" value="1"/>
</dbReference>
<evidence type="ECO:0000256" key="20">
    <source>
        <dbReference type="ARBA" id="ARBA00022695"/>
    </source>
</evidence>
<dbReference type="FunFam" id="2.60.320.20:FF:000001">
    <property type="entry name" value="Envelope glycoprotein E2"/>
    <property type="match status" value="1"/>
</dbReference>
<dbReference type="Gene3D" id="2.60.40.4200">
    <property type="entry name" value="Pestivirus envelope glycoprotein E2, C-terminal domain"/>
    <property type="match status" value="1"/>
</dbReference>
<dbReference type="GO" id="GO:0004252">
    <property type="term" value="F:serine-type endopeptidase activity"/>
    <property type="evidence" value="ECO:0007669"/>
    <property type="project" value="InterPro"/>
</dbReference>
<comment type="catalytic activity">
    <reaction evidence="49">
        <text>a ribonucleoside 5'-triphosphate + H2O = a ribonucleoside 5'-diphosphate + phosphate + H(+)</text>
        <dbReference type="Rhea" id="RHEA:23680"/>
        <dbReference type="ChEBI" id="CHEBI:15377"/>
        <dbReference type="ChEBI" id="CHEBI:15378"/>
        <dbReference type="ChEBI" id="CHEBI:43474"/>
        <dbReference type="ChEBI" id="CHEBI:57930"/>
        <dbReference type="ChEBI" id="CHEBI:61557"/>
        <dbReference type="EC" id="3.6.1.15"/>
    </reaction>
</comment>
<evidence type="ECO:0000256" key="22">
    <source>
        <dbReference type="ARBA" id="ARBA00022741"/>
    </source>
</evidence>
<evidence type="ECO:0000256" key="8">
    <source>
        <dbReference type="ARBA" id="ARBA00022448"/>
    </source>
</evidence>
<keyword evidence="13" id="KW-0945">Host-virus interaction</keyword>
<proteinExistence type="inferred from homology"/>
<evidence type="ECO:0000256" key="32">
    <source>
        <dbReference type="ARBA" id="ARBA00022953"/>
    </source>
</evidence>
<evidence type="ECO:0000256" key="12">
    <source>
        <dbReference type="ARBA" id="ARBA00022510"/>
    </source>
</evidence>
<evidence type="ECO:0000256" key="6">
    <source>
        <dbReference type="ARBA" id="ARBA00010133"/>
    </source>
</evidence>
<keyword evidence="24" id="KW-1161">Viral attachment to host cell</keyword>
<keyword evidence="12" id="KW-1170">Fusion of virus membrane with host endosomal membrane</keyword>
<feature type="transmembrane region" description="Helical" evidence="70">
    <location>
        <begin position="1031"/>
        <end position="1055"/>
    </location>
</feature>
<evidence type="ECO:0000256" key="13">
    <source>
        <dbReference type="ARBA" id="ARBA00022581"/>
    </source>
</evidence>
<feature type="transmembrane region" description="Helical" evidence="70">
    <location>
        <begin position="1145"/>
        <end position="1165"/>
    </location>
</feature>
<evidence type="ECO:0000256" key="55">
    <source>
        <dbReference type="ARBA" id="ARBA00059170"/>
    </source>
</evidence>
<evidence type="ECO:0000256" key="70">
    <source>
        <dbReference type="SAM" id="Phobius"/>
    </source>
</evidence>
<dbReference type="GO" id="GO:0098670">
    <property type="term" value="P:entry receptor-mediated virion attachment to host cell"/>
    <property type="evidence" value="ECO:0007669"/>
    <property type="project" value="UniProtKB-KW"/>
</dbReference>
<dbReference type="Pfam" id="PF00998">
    <property type="entry name" value="RdRP_3"/>
    <property type="match status" value="1"/>
</dbReference>
<protein>
    <recommendedName>
        <fullName evidence="7">Genome polyprotein</fullName>
    </recommendedName>
</protein>
<keyword evidence="9 68" id="KW-1113">Inhibition of host RLR pathway by virus</keyword>
<dbReference type="GO" id="GO:0033644">
    <property type="term" value="C:host cell membrane"/>
    <property type="evidence" value="ECO:0007669"/>
    <property type="project" value="UniProtKB-SubCell"/>
</dbReference>
<keyword evidence="11" id="KW-1168">Fusion of virus membrane with host membrane</keyword>
<dbReference type="SUPFAM" id="SSF56672">
    <property type="entry name" value="DNA/RNA polymerases"/>
    <property type="match status" value="1"/>
</dbReference>
<dbReference type="PROSITE" id="PS51876">
    <property type="entry name" value="PV_NPRO"/>
    <property type="match status" value="1"/>
</dbReference>
<dbReference type="Pfam" id="PF12387">
    <property type="entry name" value="Peptidase_C74"/>
    <property type="match status" value="1"/>
</dbReference>
<dbReference type="InterPro" id="IPR043502">
    <property type="entry name" value="DNA/RNA_pol_sf"/>
</dbReference>
<feature type="active site" description="For N-terminal protease activity" evidence="68">
    <location>
        <position position="49"/>
    </location>
</feature>
<dbReference type="InterPro" id="IPR014001">
    <property type="entry name" value="Helicase_ATP-bd"/>
</dbReference>
<feature type="region of interest" description="Disordered" evidence="69">
    <location>
        <begin position="169"/>
        <end position="242"/>
    </location>
</feature>
<evidence type="ECO:0000256" key="54">
    <source>
        <dbReference type="ARBA" id="ARBA00057811"/>
    </source>
</evidence>
<keyword evidence="25" id="KW-0347">Helicase</keyword>
<evidence type="ECO:0000256" key="51">
    <source>
        <dbReference type="ARBA" id="ARBA00053892"/>
    </source>
</evidence>
<dbReference type="PROSITE" id="PS51194">
    <property type="entry name" value="HELICASE_CTER"/>
    <property type="match status" value="1"/>
</dbReference>
<keyword evidence="29" id="KW-0946">Virion</keyword>
<dbReference type="GO" id="GO:0015267">
    <property type="term" value="F:channel activity"/>
    <property type="evidence" value="ECO:0007669"/>
    <property type="project" value="UniProtKB-KW"/>
</dbReference>
<dbReference type="GO" id="GO:0039520">
    <property type="term" value="P:symbiont-mediated activation of host autophagy"/>
    <property type="evidence" value="ECO:0007669"/>
    <property type="project" value="UniProtKB-KW"/>
</dbReference>
<evidence type="ECO:0000256" key="23">
    <source>
        <dbReference type="ARBA" id="ARBA00022801"/>
    </source>
</evidence>
<dbReference type="InterPro" id="IPR002166">
    <property type="entry name" value="RNA_pol_HCV"/>
</dbReference>
<dbReference type="InterPro" id="IPR042310">
    <property type="entry name" value="Pestivirus_E2_B"/>
</dbReference>
<dbReference type="GO" id="GO:0039694">
    <property type="term" value="P:viral RNA genome replication"/>
    <property type="evidence" value="ECO:0007669"/>
    <property type="project" value="InterPro"/>
</dbReference>
<dbReference type="InterPro" id="IPR007094">
    <property type="entry name" value="RNA-dir_pol_PSvirus"/>
</dbReference>
<evidence type="ECO:0000256" key="16">
    <source>
        <dbReference type="ARBA" id="ARBA00022632"/>
    </source>
</evidence>
<dbReference type="InterPro" id="IPR011492">
    <property type="entry name" value="Flavi_DEAD"/>
</dbReference>
<evidence type="ECO:0000256" key="47">
    <source>
        <dbReference type="ARBA" id="ARBA00023578"/>
    </source>
</evidence>
<evidence type="ECO:0000256" key="19">
    <source>
        <dbReference type="ARBA" id="ARBA00022692"/>
    </source>
</evidence>
<dbReference type="Pfam" id="PF11889">
    <property type="entry name" value="Capsid_pestivir"/>
    <property type="match status" value="1"/>
</dbReference>
<dbReference type="Pfam" id="PF05578">
    <property type="entry name" value="Peptidase_S31"/>
    <property type="match status" value="1"/>
</dbReference>
<dbReference type="GO" id="GO:0033897">
    <property type="term" value="F:ribonuclease T2 activity"/>
    <property type="evidence" value="ECO:0007669"/>
    <property type="project" value="InterPro"/>
</dbReference>
<evidence type="ECO:0000256" key="43">
    <source>
        <dbReference type="ARBA" id="ARBA00023296"/>
    </source>
</evidence>
<dbReference type="SMART" id="SM00490">
    <property type="entry name" value="HELICc"/>
    <property type="match status" value="1"/>
</dbReference>
<evidence type="ECO:0000256" key="3">
    <source>
        <dbReference type="ARBA" id="ARBA00004242"/>
    </source>
</evidence>
<dbReference type="Pfam" id="PF16329">
    <property type="entry name" value="Pestivirus_E2"/>
    <property type="match status" value="1"/>
</dbReference>
<dbReference type="Pfam" id="PF20907">
    <property type="entry name" value="Flav_NS3-hel_C"/>
    <property type="match status" value="1"/>
</dbReference>
<evidence type="ECO:0000256" key="4">
    <source>
        <dbReference type="ARBA" id="ARBA00004426"/>
    </source>
</evidence>
<dbReference type="InterPro" id="IPR030399">
    <property type="entry name" value="NS2_C74"/>
</dbReference>
<feature type="domain" description="Peptidase S31" evidence="74">
    <location>
        <begin position="1590"/>
        <end position="1763"/>
    </location>
</feature>
<evidence type="ECO:0000256" key="42">
    <source>
        <dbReference type="ARBA" id="ARBA00023280"/>
    </source>
</evidence>
<evidence type="ECO:0000256" key="40">
    <source>
        <dbReference type="ARBA" id="ARBA00023180"/>
    </source>
</evidence>
<dbReference type="Gene3D" id="2.60.40.3000">
    <property type="entry name" value="Pestivirus envelope glycoprotein E2, domain B"/>
    <property type="match status" value="1"/>
</dbReference>
<keyword evidence="44" id="KW-0407">Ion channel</keyword>
<comment type="function">
    <text evidence="48">Packages viral RNA to form a viral nucleocapsid and thereby protects viral RNA. Also plays a role in transcription regulation. Protects the incoming virus against IFN-induced effectors.</text>
</comment>
<dbReference type="GO" id="GO:0005525">
    <property type="term" value="F:GTP binding"/>
    <property type="evidence" value="ECO:0007669"/>
    <property type="project" value="UniProtKB-KW"/>
</dbReference>
<evidence type="ECO:0000256" key="28">
    <source>
        <dbReference type="ARBA" id="ARBA00022840"/>
    </source>
</evidence>
<evidence type="ECO:0000256" key="38">
    <source>
        <dbReference type="ARBA" id="ARBA00023136"/>
    </source>
</evidence>
<dbReference type="GO" id="GO:0004197">
    <property type="term" value="F:cysteine-type endopeptidase activity"/>
    <property type="evidence" value="ECO:0007669"/>
    <property type="project" value="UniProtKB-UniRule"/>
</dbReference>
<dbReference type="GO" id="GO:0003723">
    <property type="term" value="F:RNA binding"/>
    <property type="evidence" value="ECO:0007669"/>
    <property type="project" value="InterPro"/>
</dbReference>
<evidence type="ECO:0000256" key="31">
    <source>
        <dbReference type="ARBA" id="ARBA00022931"/>
    </source>
</evidence>
<dbReference type="FunFam" id="3.40.50.300:FF:001125">
    <property type="entry name" value="Genome polyprotein"/>
    <property type="match status" value="1"/>
</dbReference>
<dbReference type="Gene3D" id="2.30.140.40">
    <property type="entry name" value="Pestivirus Npro endopeptidase C53, interaction domain"/>
    <property type="match status" value="1"/>
</dbReference>
<evidence type="ECO:0000259" key="73">
    <source>
        <dbReference type="PROSITE" id="PS51194"/>
    </source>
</evidence>
<dbReference type="Pfam" id="PF07652">
    <property type="entry name" value="Flavi_DEAD"/>
    <property type="match status" value="1"/>
</dbReference>
<comment type="subunit">
    <text evidence="66">Homodimer; disulfide-linked. Heterodimer with E1; disulfide-linked. Interacts with host TRX2. Interacts with host receptor ADAM17 (via metalloproteinase domain); this interaction allows binding and probably entry of the virus into the host cell. Interacts with host ANXA2; this interaction allows binding and probably entry of the virus into the host cell. Interacts with host MERTK; this interaction allows binding and probably entry of the virus into the host cell.</text>
</comment>
<evidence type="ECO:0000256" key="18">
    <source>
        <dbReference type="ARBA" id="ARBA00022679"/>
    </source>
</evidence>
<evidence type="ECO:0000256" key="44">
    <source>
        <dbReference type="ARBA" id="ARBA00023303"/>
    </source>
</evidence>
<keyword evidence="37" id="KW-0342">GTP-binding</keyword>
<feature type="domain" description="Peptidase C53" evidence="76">
    <location>
        <begin position="1"/>
        <end position="168"/>
    </location>
</feature>
<comment type="subunit">
    <text evidence="61">Homodimer; disulfide-linked. Interacts with host RPSA.</text>
</comment>
<evidence type="ECO:0000256" key="46">
    <source>
        <dbReference type="ARBA" id="ARBA00023576"/>
    </source>
</evidence>
<evidence type="ECO:0000256" key="61">
    <source>
        <dbReference type="ARBA" id="ARBA00064076"/>
    </source>
</evidence>
<comment type="similarity">
    <text evidence="6">Belongs to the pestivirus polyprotein family.</text>
</comment>
<evidence type="ECO:0000256" key="30">
    <source>
        <dbReference type="ARBA" id="ARBA00022870"/>
    </source>
</evidence>
<dbReference type="InterPro" id="IPR042309">
    <property type="entry name" value="Pestivirus_E2_A"/>
</dbReference>
<sequence length="3898" mass="437893">MELNHFELLYKTNKQKPMGAEEPVYDAAGRPFFGDPSEVHPQSTLKLPHDRGRGNIKTTLKNLPRRGDCRSGNHLGPVSGIYVKPGPVFYQDYMGPVYHRAPLEFFHEAQFCEVTKRIGRVTGSDGKLYHIYVCIDGCILLKLAKRGEPRTLKWVRNLTNCPLWVASCSDGGASSSKEKKPDRINKGKLKIAPKEHEKDSRTKPPDATIVVEGVKSQVKKKGKVKGKNTQDGLYHNKNKPPESRKKLEKALLAWAVIAVMLYQPVAAENITQWNLSDNGTNGIQHAMYLRGVNRSLHGIWPEKICKGVPTHLATDTELKEILGMMDASEKTNFTCCRLQRHEWNKHGWCNWYNIDPWIQLMNRTQANLTGGPPDKECAVTCRYDKDADINVVTQARNRPTTLTGCKKGKNFSFAGTIIESACNFNVSVEDILYGDHECGSLLQDTALYLVDGMTNTIENARQGAARVTSWLGRQLSTAGKRLERRSKTWFGAYALSPYCNVTRKVGYIWYNNNCTPACLPKNTKIIGPGKFDTNAEDGKILHEMGGHLSEFLLLSLVVLSDFAPETASALYLIFHYTIPQIHEVPEDCDTNQLNLTVELRTEDVVPSSVWNVGEYVCVRPDWWPYETKVVLLFEEAGQVIKLALRAMRDLTRVWSSASTIAFLICLIKVLRGQVVQGVIWLLLVTGAQGRLACKEGYRYAISSTNEIGLLGAEGLTTTWKDYSHNLQLDDGTVKAICTAGSFKVTAIDVVSRRYLASLHNRALPTSVTFELLFDGTRPLSEEMGDDFGFGLCPFDTSPVVKGKYNTTLLNGSAFYLVCPIGWTGVIECTAVSPTTLRTEVVKTFRREKPFPHRGECVTTMVEDEDLFNCRLGGNWTCVKGAPVTYTGGQVKRCRWCGFDFEVPDGLPHYPIGKCILANETGYRIVDTTNCNRDGVVISTEGDHECLIGNTTVKVHALDGRLGPMPCRPKKIISSAGPVRKTSCTFNYTKTLKNKYYEPRDSYFQQYMLKGEYQYWFDLDVTDHHSDYFAEFVVLVVVALLGGRYVLWLIVTYIVLTEQLAAGLQLGQGEVVLIGNLITHADIEVVVYFLLLYLIMRDEPIKKWILLLFHAMTNNPVKTMTVALLMISGVAKGGKIDGGWRRQSGTSFDIQLMLTVIVVVVMLLAKRDLTTIPLVITVATLRTAKITNGLSTDLTIATVSVVLLTWSYISDYYKYKTWLQYLISTVTGIFLIRVLKGVGELDLYTPTLPTYRPLFFILVYLISTAIVTRWNLDIAGLLLQCIPTLLMVFTMWADILTLILILPTYELTKLYYLKEVKNGAEKSWLWKTNFKRVNDIYEVDQAGEGVYLFPSKQKTSDITGTMLPLIKAILISCISNKWQLIYPLDLIFEVLYSLPKKIIDEIAGGTNFISRLVAALIEVNWALDSEEVKGLKKFFLLSSRVKELIIKHKVRNEVMVRWFDDEEVYGMPKLIGLVKAATLSKNKNCILCTVCEDRKWGGETCPKCGRFGPPVTCGMTLADFEEKHYKRIFIREDQSEGPVREEHAGYLQYRARGQLFLRNLPVLATKVKMLLVGNLGTEVGDLEHLGWVLRGPAVCKKVTEHERCTTTIMDKLTAFFGVMPRGTTPRAPVRFPTSLLKIRRGLETGWAYTHQGGISSVDHVTCGKDLLVCDSMGRTRVVCQSNNKMTDESEYGVKTDSGCPEGARCYVFNPEAVNISGTKGAMVHLQKTGGEFTCVTASGTPAFFDLKNLKGWSGLPIFEASSGRVVGRVKVGKNEDSKPTKLMSGIQTVSKNATDLTDMVKKITTMNRGEFRQITLATGAGKTTELPRSVIEEIGRHKRVLVLIPLRAAAESVYQYMRQKHPSIAFNLRIGEMKEGDMATGITYASYGYFCQMPQPKLRAAMVEYSFIFLDEYHCATPEQLAIMGKIHRFSENLRVVAMTATPAGTVTTTGQKHPIEEFIAPEVMKGEDLGSEYLDIAGLKIPVEEMKNNMLVFVPTRNMAVEAAKKLKAKGYNSGYYYSGEDPSNLRVVTSQSPYVVVATNAIESGVTLPDLDVVVDTGLKCEKRIRLSPKMPFIVTGLKRMAVTIGEQAQRRGRVGRVKPGRYYRSQETPVGSKDYHYDLLQAQRYGIEDGINITKSFREMNYDWSLYEEDSLMITQLEILNNLLISEELPMAVKNIMARTDHPEPIQLAYNSYETQVPVLFPKIRNGEVTDCYDNYTFLNARKLGDDVPPYVYATEDEDLAVELLGLDWPDPGNQGTVEAGRALKQVVGLSTAENALLVALFGYIGYQALSKRHIPIVTDIYSIEDHRLEDTTHLQYAPNAIKTEGKETELKELAQGDVQRCMEAMATYAKEGIQFMKSQALKVKDTPSYKETMNTVVSYVKKFMEALADSKEDIIRYGLWGTHTALYKSIGARLGYETAFATLVVKWLAFGGESIADHVKQAATDLVVYYIINRPQFPGDTETQQEGRKFVASLLVSALATYTYKSWNYNNLSKIVEPALATLPYAAKALKLFAPTRLESVVILSTAIYKTYLSIRRGKSDGLLGTGVSAAMEIMSQNPVSVGIAVMLGVGAVAAHNAIEASEQKRTLLMKVFVKNFLDQAATDELVKESPEKIIMALFEAVQTVGNPLRLVYHLYGVFYKGWEAKELAQRTAGRNLFTLIMFEAVELLGVNGEGKIRQLSSNYILELLYKFRDGIKSSVRKMAISWAPAPLSCDWSPTDDRIGLPQDNFSQVETNCPCGYRMKAAKNCAGEFKLLEEEGSFLCRNKFGRGSPNYRVTKYYDDYLSEIKPVIRMEGHVELYYKGATIKLDFNNSKTILATDKWEVDHSTLARELNRHTGAGYPGAYLGEKPNHKHLIERDCATITKDKVCFLKMKRGCAFTYDLSLHNLTRLIELVHKNNLEDKEIPAVTVTTWLAYTFVNEDIGTIKPAFGEKVTPERQEEIVLQPAVTVDTTEVAVTVVGEAPTMTTGETPATFVRLGPDLKGQQVLKLGVGEGQYPGTNQQRASLHEAIQGADERPSVLILGSDKATSNRVKTAKNVKIYRGRDPLEVRNMMKRGKILVIALSKVDKALLKFVDYKGTFLTRETLEALSLGKPKKRDITKTEAQWLLRLEDQMEELPDWFAAEEPIFLEANIKRDRYHLVGDIATIKEKAKQLGATDSTKISKEIGAKVYSMKLSNWVLQVENKQSTLAPLFEELLQQCPPGGQNKTTHMVTVYQLAQGNWIPVDCHVFMGTIPAKRTKTHPYEAFVKLRELLEEHKMRTLSRGASLSKHNEWIIGKIKYQGNLRTNHLLNPGKVAEQLLREGHRHIVYNKIIGSVMTANGIRLEKLPVVRAQTDTTNFHQAIRDKIGKEENLQTPGLHKKLMEVFTALKRPELESSYDAVAWEELERGINRKGAAGFFERKNIGEVLDSEKNKVEEIIDNLRRGRNIRYYETAIPKNEKRDVNDDWNAGDFVDEKKPRVIQYPEAKTRLAITKVMYKWVKQKPVVIPGYEGKTPLFQIFDKVKKEWDQFQNPVAVSFDTKAWDTQVTTRDLEVIKDIQKYYFKKKWHKFIDTLTTHMSEVPVISADGEVYIRKGQRGSGQPDTSAGNSMLNVLTMIYAFCEATGVPYKSFDRVAKIHVCGDDGFLITERALGEKFASKGVQILYEAGKPQKITEGDKMKVAYQFDDIEFCSHTPIQVRWSDNTSSYLPGRNTTTILAKMATRLDSSGEKGTIAYEKAVAFSFLLMYSWNPLIRRICLLVLSTEPQVKPGRSTTYYFEGDPISAYREVIGHNLFDLKRTSFEKLAKLNLSMSTLGVWTKHTSKRLLQDCVNIGIKEGNWLVNADRLVSSKTGNKYIPGDGHTLQGKHYEELVLARRQTNNFKGADRYNLGPIVNIVLRRLRIMMMALIGRGT</sequence>
<dbReference type="InterPro" id="IPR021824">
    <property type="entry name" value="Capsid-C_pestivirus"/>
</dbReference>
<dbReference type="InterPro" id="IPR043128">
    <property type="entry name" value="Rev_trsase/Diguanyl_cyclase"/>
</dbReference>
<comment type="catalytic activity">
    <reaction evidence="1">
        <text>Leu is conserved at position P1 for all four cleavage sites. Alanine is found at position P1' of the NS4A-NS4B cleavage site, whereas serine is found at position P1' of the NS3-NS4A, NS4B-NS5A and NS5A-NS5B cleavage sites.</text>
        <dbReference type="EC" id="3.4.21.113"/>
    </reaction>
</comment>
<evidence type="ECO:0000259" key="72">
    <source>
        <dbReference type="PROSITE" id="PS51192"/>
    </source>
</evidence>
<keyword evidence="15" id="KW-1162">Viral penetration into host cytoplasm</keyword>
<keyword evidence="17 67" id="KW-0645">Protease</keyword>
<evidence type="ECO:0000256" key="37">
    <source>
        <dbReference type="ARBA" id="ARBA00023134"/>
    </source>
</evidence>
<evidence type="ECO:0000256" key="14">
    <source>
        <dbReference type="ARBA" id="ARBA00022587"/>
    </source>
</evidence>
<evidence type="ECO:0000256" key="5">
    <source>
        <dbReference type="ARBA" id="ARBA00004650"/>
    </source>
</evidence>
<dbReference type="InterPro" id="IPR032521">
    <property type="entry name" value="Pestivirus_E2"/>
</dbReference>
<feature type="compositionally biased region" description="Basic and acidic residues" evidence="69">
    <location>
        <begin position="192"/>
        <end position="204"/>
    </location>
</feature>
<keyword evidence="22" id="KW-0547">Nucleotide-binding</keyword>
<keyword evidence="10" id="KW-0696">RNA-directed RNA polymerase</keyword>
<dbReference type="GO" id="GO:0039654">
    <property type="term" value="P:fusion of virus membrane with host endosome membrane"/>
    <property type="evidence" value="ECO:0007669"/>
    <property type="project" value="UniProtKB-KW"/>
</dbReference>
<evidence type="ECO:0000256" key="41">
    <source>
        <dbReference type="ARBA" id="ARBA00023200"/>
    </source>
</evidence>
<evidence type="ECO:0000256" key="24">
    <source>
        <dbReference type="ARBA" id="ARBA00022804"/>
    </source>
</evidence>
<keyword evidence="32" id="KW-0693">Viral RNA replication</keyword>
<feature type="transmembrane region" description="Helical" evidence="70">
    <location>
        <begin position="1254"/>
        <end position="1271"/>
    </location>
</feature>
<keyword evidence="40" id="KW-0325">Glycoprotein</keyword>
<dbReference type="Gene3D" id="2.60.320.20">
    <property type="entry name" value="Pestivirus envelope glycoprotein E2, domain A"/>
    <property type="match status" value="1"/>
</dbReference>
<evidence type="ECO:0000256" key="26">
    <source>
        <dbReference type="ARBA" id="ARBA00022807"/>
    </source>
</evidence>
<keyword evidence="27 67" id="KW-0720">Serine protease</keyword>
<dbReference type="Gene3D" id="3.30.70.270">
    <property type="match status" value="2"/>
</dbReference>
<dbReference type="GO" id="GO:0005524">
    <property type="term" value="F:ATP binding"/>
    <property type="evidence" value="ECO:0007669"/>
    <property type="project" value="UniProtKB-KW"/>
</dbReference>
<comment type="subcellular location">
    <subcellularLocation>
        <location evidence="4">Host cell surface</location>
    </subcellularLocation>
    <subcellularLocation>
        <location evidence="2">Host cytoplasm</location>
    </subcellularLocation>
    <subcellularLocation>
        <location evidence="3">Host membrane</location>
        <topology evidence="3">Peripheral membrane protein</topology>
    </subcellularLocation>
    <subcellularLocation>
        <location evidence="5">Virion membrane</location>
        <topology evidence="5">Peripheral membrane protein</topology>
    </subcellularLocation>
</comment>
<reference evidence="77 78" key="1">
    <citation type="journal article" date="2007" name="Virus Genes">
        <title>Complete sequence of a subgroup 3.4 strain of classical swine fever virus from Taiwan.</title>
        <authorList>
            <person name="Lin Y.J."/>
            <person name="Chien M.S."/>
            <person name="Deng M.C."/>
            <person name="Huang C.C."/>
        </authorList>
    </citation>
    <scope>NUCLEOTIDE SEQUENCE [LARGE SCALE GENOMIC DNA]</scope>
    <source>
        <strain evidence="77">94.4/IL/94/TWN</strain>
    </source>
</reference>
<feature type="active site" description="Charge relay system; for serine protease NS3 activity" evidence="67">
    <location>
        <position position="1752"/>
    </location>
</feature>
<keyword evidence="35" id="KW-1072">Activation of host autophagy by virus</keyword>
<keyword evidence="33 70" id="KW-1133">Transmembrane helix</keyword>
<comment type="function">
    <text evidence="54">Induces a specific membrane alteration that serves as a scaffold for the virus replication complex. Antagonizes host cell apoptosis by interacting with host ferritin heavy chain. The ORF4 protein physically binds host FTH1/FHC, resulting in the reduction of FTH1 protein levels in host cells. Reduction of FTH1 concentration further inhibits the accumulation of reactive oxygen in host cells, leading to reduced apoptosis.</text>
</comment>
<evidence type="ECO:0000256" key="64">
    <source>
        <dbReference type="ARBA" id="ARBA00093279"/>
    </source>
</evidence>
<comment type="subunit">
    <text evidence="57">Interacts (via N-terminus) with host SP1; this interaction induces proteasomal degradation of SP1 with subsequent down-regulation of HDAC1 and ISG15 expression thereby counteracting the host innate immunity. Interacts (via C-terminus) with host IRF3.</text>
</comment>
<evidence type="ECO:0000256" key="33">
    <source>
        <dbReference type="ARBA" id="ARBA00022989"/>
    </source>
</evidence>
<comment type="function">
    <text evidence="56">Plays an essential role in the virus replication cycle by acting as a viroporin. Forms ion conductive pores, which alters the cell permeability allowing the transport of ions and other small molecules.</text>
</comment>
<dbReference type="CDD" id="cd23201">
    <property type="entry name" value="Pestivirus_RdRp"/>
    <property type="match status" value="1"/>
</dbReference>
<keyword evidence="18" id="KW-0808">Transferase</keyword>
<feature type="active site" description="Charge relay system; for serine protease NS3 activity" evidence="67">
    <location>
        <position position="1695"/>
    </location>
</feature>
<dbReference type="MEROPS" id="S31.001"/>
<comment type="function">
    <text evidence="47">Leader cysteine autoprotease that cleaves itself from the nascent polyprotein during translation of the viral mRNA. Once released, plays a role in the inhibition of host innate immune response by interacting with host IRF3 and inducing its proteasomal degradation.</text>
</comment>
<keyword evidence="16 68" id="KW-1090">Inhibition of host innate immune response by virus</keyword>
<feature type="domain" description="Peptidase C74" evidence="75">
    <location>
        <begin position="1441"/>
        <end position="1589"/>
    </location>
</feature>
<evidence type="ECO:0000259" key="76">
    <source>
        <dbReference type="PROSITE" id="PS51876"/>
    </source>
</evidence>
<dbReference type="InterPro" id="IPR049486">
    <property type="entry name" value="NS3-hel_C_flaviviridae"/>
</dbReference>
<evidence type="ECO:0000256" key="52">
    <source>
        <dbReference type="ARBA" id="ARBA00055122"/>
    </source>
</evidence>
<comment type="function">
    <text evidence="65">Plays a role in cell attachment and subsequent fusion of viral and cellular membranes. Therefore, mediates together with envelope glycoprotein E1 the viral entry. Binds to host ADAM17 receptor for entry. Binds to host ANXA2 for entry. Binds to host MERTK for entry.</text>
</comment>
<evidence type="ECO:0000256" key="45">
    <source>
        <dbReference type="ARBA" id="ARBA00023574"/>
    </source>
</evidence>
<comment type="catalytic activity">
    <reaction evidence="50">
        <text>ATP + H2O = ADP + phosphate + H(+)</text>
        <dbReference type="Rhea" id="RHEA:13065"/>
        <dbReference type="ChEBI" id="CHEBI:15377"/>
        <dbReference type="ChEBI" id="CHEBI:15378"/>
        <dbReference type="ChEBI" id="CHEBI:30616"/>
        <dbReference type="ChEBI" id="CHEBI:43474"/>
        <dbReference type="ChEBI" id="CHEBI:456216"/>
        <dbReference type="EC" id="3.6.4.13"/>
    </reaction>
</comment>
<dbReference type="InterPro" id="IPR042311">
    <property type="entry name" value="Pestivirus_E2_D"/>
</dbReference>
<evidence type="ECO:0000256" key="50">
    <source>
        <dbReference type="ARBA" id="ARBA00047984"/>
    </source>
</evidence>
<feature type="site" description="Cleavage; by autolysis" evidence="68">
    <location>
        <begin position="168"/>
        <end position="169"/>
    </location>
</feature>
<keyword evidence="14" id="KW-1234">Viral attachment to host entry receptor</keyword>
<evidence type="ECO:0000256" key="57">
    <source>
        <dbReference type="ARBA" id="ARBA00061753"/>
    </source>
</evidence>
<evidence type="ECO:0000256" key="17">
    <source>
        <dbReference type="ARBA" id="ARBA00022670"/>
    </source>
</evidence>
<evidence type="ECO:0000256" key="63">
    <source>
        <dbReference type="ARBA" id="ARBA00066206"/>
    </source>
</evidence>
<dbReference type="InterPro" id="IPR001650">
    <property type="entry name" value="Helicase_C-like"/>
</dbReference>
<evidence type="ECO:0000256" key="60">
    <source>
        <dbReference type="ARBA" id="ARBA00064052"/>
    </source>
</evidence>
<dbReference type="FunFam" id="3.40.50.300:FF:001127">
    <property type="entry name" value="Genome polyprotein"/>
    <property type="match status" value="1"/>
</dbReference>
<keyword evidence="31 68" id="KW-1092">Inhibition of host IRF3 by virus</keyword>
<evidence type="ECO:0000256" key="11">
    <source>
        <dbReference type="ARBA" id="ARBA00022506"/>
    </source>
</evidence>
<dbReference type="GO" id="GO:0070008">
    <property type="term" value="F:serine-type exopeptidase activity"/>
    <property type="evidence" value="ECO:0007669"/>
    <property type="project" value="InterPro"/>
</dbReference>
<dbReference type="GO" id="GO:0003968">
    <property type="term" value="F:RNA-directed RNA polymerase activity"/>
    <property type="evidence" value="ECO:0007669"/>
    <property type="project" value="UniProtKB-KW"/>
</dbReference>
<organism evidence="77 78">
    <name type="scientific">Classical swine fever virus</name>
    <dbReference type="NCBI Taxonomy" id="11096"/>
    <lineage>
        <taxon>Viruses</taxon>
        <taxon>Riboviria</taxon>
        <taxon>Orthornavirae</taxon>
        <taxon>Kitrinoviricota</taxon>
        <taxon>Flasuviricetes</taxon>
        <taxon>Amarillovirales</taxon>
        <taxon>Flaviviridae</taxon>
        <taxon>Pestivirus</taxon>
        <taxon>Pestivirus suis</taxon>
    </lineage>
</organism>
<dbReference type="GO" id="GO:0034220">
    <property type="term" value="P:monoatomic ion transmembrane transport"/>
    <property type="evidence" value="ECO:0007669"/>
    <property type="project" value="UniProtKB-KW"/>
</dbReference>
<feature type="domain" description="RdRp catalytic" evidence="71">
    <location>
        <begin position="3519"/>
        <end position="3642"/>
    </location>
</feature>
<dbReference type="GO" id="GO:0044228">
    <property type="term" value="C:host cell surface"/>
    <property type="evidence" value="ECO:0007669"/>
    <property type="project" value="UniProtKB-SubCell"/>
</dbReference>
<dbReference type="CDD" id="cd17931">
    <property type="entry name" value="DEXHc_viral_Ns3"/>
    <property type="match status" value="1"/>
</dbReference>
<comment type="subunit">
    <text evidence="58">Interacts with host TRAF6; this interaction inhibits host NF-kappa-B pathway. Interacts with NS5B; this interaction enhances RNA-dependent RNA polymerase activity. Interacts with protein NS4A.</text>
</comment>
<dbReference type="InterPro" id="IPR042542">
    <property type="entry name" value="Peptidase_C53_interaction"/>
</dbReference>
<keyword evidence="19 70" id="KW-0812">Transmembrane</keyword>
<dbReference type="GO" id="GO:0030430">
    <property type="term" value="C:host cell cytoplasm"/>
    <property type="evidence" value="ECO:0007669"/>
    <property type="project" value="UniProtKB-SubCell"/>
</dbReference>
<feature type="transmembrane region" description="Helical" evidence="70">
    <location>
        <begin position="1217"/>
        <end position="1234"/>
    </location>
</feature>
<feature type="domain" description="Helicase ATP-binding" evidence="72">
    <location>
        <begin position="1802"/>
        <end position="1960"/>
    </location>
</feature>
<feature type="transmembrane region" description="Helical" evidence="70">
    <location>
        <begin position="1283"/>
        <end position="1304"/>
    </location>
</feature>
<dbReference type="PROSITE" id="PS51535">
    <property type="entry name" value="PESTIVIRUS_NS3PRO"/>
    <property type="match status" value="1"/>
</dbReference>
<comment type="subunit">
    <text evidence="63">Interacts with NS5A; this interaction promotes viral replication.</text>
</comment>
<feature type="transmembrane region" description="Helical" evidence="70">
    <location>
        <begin position="1115"/>
        <end position="1133"/>
    </location>
</feature>
<evidence type="ECO:0000256" key="36">
    <source>
        <dbReference type="ARBA" id="ARBA00023065"/>
    </source>
</evidence>
<keyword evidence="8" id="KW-0813">Transport</keyword>
<keyword evidence="20" id="KW-0548">Nucleotidyltransferase</keyword>
<dbReference type="GO" id="GO:0017111">
    <property type="term" value="F:ribonucleoside triphosphate phosphatase activity"/>
    <property type="evidence" value="ECO:0007669"/>
    <property type="project" value="UniProtKB-EC"/>
</dbReference>
<evidence type="ECO:0000256" key="39">
    <source>
        <dbReference type="ARBA" id="ARBA00023157"/>
    </source>
</evidence>
<evidence type="ECO:0000256" key="15">
    <source>
        <dbReference type="ARBA" id="ARBA00022595"/>
    </source>
</evidence>
<comment type="function">
    <text evidence="45">Plays a role in the regulation of viral RNA replication.</text>
</comment>
<feature type="active site" description="Charge relay system; for serine protease NS3 activity" evidence="67">
    <location>
        <position position="1658"/>
    </location>
</feature>
<keyword evidence="38 70" id="KW-0472">Membrane</keyword>
<evidence type="ECO:0000256" key="53">
    <source>
        <dbReference type="ARBA" id="ARBA00055780"/>
    </source>
</evidence>
<evidence type="ECO:0000256" key="68">
    <source>
        <dbReference type="PROSITE-ProRule" id="PRU01224"/>
    </source>
</evidence>
<keyword evidence="41" id="KW-1035">Host cytoplasm</keyword>
<evidence type="ECO:0000256" key="7">
    <source>
        <dbReference type="ARBA" id="ARBA00020107"/>
    </source>
</evidence>
<dbReference type="GO" id="GO:0006508">
    <property type="term" value="P:proteolysis"/>
    <property type="evidence" value="ECO:0007669"/>
    <property type="project" value="UniProtKB-KW"/>
</dbReference>
<keyword evidence="30" id="KW-1043">Host membrane</keyword>
<keyword evidence="21" id="KW-0540">Nuclease</keyword>
<comment type="function">
    <text evidence="55">Plays a role in cell attachment and subsequent fusion of viral and cellular membranes. Therefore, mediates together with envelope glycoprotein E2 the viral entry.</text>
</comment>
<dbReference type="GO" id="GO:0055036">
    <property type="term" value="C:virion membrane"/>
    <property type="evidence" value="ECO:0007669"/>
    <property type="project" value="UniProtKB-SubCell"/>
</dbReference>
<comment type="subunit">
    <text evidence="59">Interacts with host RAB5, this interaction facilitates the formation of NS4B-related complex. Interacts with host FTH1; this interaction plays a positive role in viral anti-apoptosis.</text>
</comment>
<dbReference type="SUPFAM" id="SSF55895">
    <property type="entry name" value="Ribonuclease Rh-like"/>
    <property type="match status" value="1"/>
</dbReference>
<dbReference type="PROSITE" id="PS50507">
    <property type="entry name" value="RDRP_SSRNA_POS"/>
    <property type="match status" value="1"/>
</dbReference>
<dbReference type="PANTHER" id="PTHR18934:SF91">
    <property type="entry name" value="PRE-MRNA-SPLICING FACTOR ATP-DEPENDENT RNA HELICASE PRP16"/>
    <property type="match status" value="1"/>
</dbReference>
<evidence type="ECO:0000313" key="78">
    <source>
        <dbReference type="Proteomes" id="UP000152475"/>
    </source>
</evidence>
<evidence type="ECO:0000256" key="25">
    <source>
        <dbReference type="ARBA" id="ARBA00022806"/>
    </source>
</evidence>
<dbReference type="SUPFAM" id="SSF52540">
    <property type="entry name" value="P-loop containing nucleoside triphosphate hydrolases"/>
    <property type="match status" value="1"/>
</dbReference>
<dbReference type="EMBL" id="AY646427">
    <property type="protein sequence ID" value="AAV98354.1"/>
    <property type="molecule type" value="Genomic_RNA"/>
</dbReference>
<dbReference type="PRINTS" id="PR00729">
    <property type="entry name" value="CDVENDOPTASE"/>
</dbReference>
<dbReference type="GO" id="GO:0046718">
    <property type="term" value="P:symbiont entry into host cell"/>
    <property type="evidence" value="ECO:0007669"/>
    <property type="project" value="UniProtKB-KW"/>
</dbReference>
<evidence type="ECO:0000256" key="9">
    <source>
        <dbReference type="ARBA" id="ARBA00022482"/>
    </source>
</evidence>
<dbReference type="Proteomes" id="UP000152475">
    <property type="component" value="Genome"/>
</dbReference>
<feature type="transmembrane region" description="Helical" evidence="70">
    <location>
        <begin position="1076"/>
        <end position="1095"/>
    </location>
</feature>
<keyword evidence="43" id="KW-1160">Virus entry into host cell</keyword>
<dbReference type="Pfam" id="PF05550">
    <property type="entry name" value="Peptidase_C53"/>
    <property type="match status" value="1"/>
</dbReference>
<name>Q2YHE4_9FLAV</name>
<evidence type="ECO:0000256" key="49">
    <source>
        <dbReference type="ARBA" id="ARBA00047631"/>
    </source>
</evidence>
<dbReference type="GO" id="GO:0039548">
    <property type="term" value="P:symbiont-mediated suppression of host cytoplasmic pattern recognition receptor signaling pathway via inhibition of IRF3 activity"/>
    <property type="evidence" value="ECO:0007669"/>
    <property type="project" value="UniProtKB-KW"/>
</dbReference>
<evidence type="ECO:0000256" key="66">
    <source>
        <dbReference type="ARBA" id="ARBA00093470"/>
    </source>
</evidence>
<evidence type="ECO:0000256" key="69">
    <source>
        <dbReference type="SAM" id="MobiDB-lite"/>
    </source>
</evidence>
<evidence type="ECO:0000259" key="75">
    <source>
        <dbReference type="PROSITE" id="PS51692"/>
    </source>
</evidence>
<evidence type="ECO:0000256" key="2">
    <source>
        <dbReference type="ARBA" id="ARBA00004192"/>
    </source>
</evidence>
<dbReference type="PANTHER" id="PTHR18934">
    <property type="entry name" value="ATP-DEPENDENT RNA HELICASE"/>
    <property type="match status" value="1"/>
</dbReference>
<evidence type="ECO:0000256" key="56">
    <source>
        <dbReference type="ARBA" id="ARBA00059234"/>
    </source>
</evidence>
<dbReference type="InterPro" id="IPR033130">
    <property type="entry name" value="RNase_T2_His_AS_2"/>
</dbReference>
<keyword evidence="39" id="KW-1015">Disulfide bond</keyword>
<accession>Q2YHE4</accession>
<comment type="function">
    <text evidence="64">Plays a role in viral entry. Interacts with host RPSA that acts as a cellular attachment receptor for the virus. Also possesses intrinsic ribonuclease (RNase) activity that can inhibit the production of type I interferon and assist in the development of persistent infections. Cleaves preferentially NpU bonds. Binds to heparan sulfate on the host cells for entry.</text>
</comment>
<evidence type="ECO:0000256" key="10">
    <source>
        <dbReference type="ARBA" id="ARBA00022484"/>
    </source>
</evidence>
<feature type="compositionally biased region" description="Basic residues" evidence="69">
    <location>
        <begin position="217"/>
        <end position="226"/>
    </location>
</feature>
<evidence type="ECO:0000256" key="62">
    <source>
        <dbReference type="ARBA" id="ARBA00064522"/>
    </source>
</evidence>
<comment type="function">
    <text evidence="46">Acts as a cofactor for the NS3 protease activity.</text>
</comment>
<evidence type="ECO:0000256" key="34">
    <source>
        <dbReference type="ARBA" id="ARBA00023039"/>
    </source>
</evidence>
<keyword evidence="42" id="KW-0899">Viral immunoevasion</keyword>
<keyword evidence="36" id="KW-0406">Ion transport</keyword>
<dbReference type="InterPro" id="IPR036430">
    <property type="entry name" value="RNase_T2-like_sf"/>
</dbReference>